<evidence type="ECO:0000313" key="3">
    <source>
        <dbReference type="EMBL" id="MCO6048273.1"/>
    </source>
</evidence>
<keyword evidence="2" id="KW-0732">Signal</keyword>
<keyword evidence="4" id="KW-1185">Reference proteome</keyword>
<evidence type="ECO:0000256" key="2">
    <source>
        <dbReference type="SAM" id="SignalP"/>
    </source>
</evidence>
<evidence type="ECO:0000256" key="1">
    <source>
        <dbReference type="SAM" id="MobiDB-lite"/>
    </source>
</evidence>
<feature type="signal peptide" evidence="2">
    <location>
        <begin position="1"/>
        <end position="23"/>
    </location>
</feature>
<reference evidence="3 4" key="1">
    <citation type="submission" date="2022-06" db="EMBL/GenBank/DDBJ databases">
        <title>Mesorhizobium sp. strain RP14 Genome sequencing and assembly.</title>
        <authorList>
            <person name="Kim I."/>
        </authorList>
    </citation>
    <scope>NUCLEOTIDE SEQUENCE [LARGE SCALE GENOMIC DNA]</scope>
    <source>
        <strain evidence="4">RP14(2022)</strain>
    </source>
</reference>
<evidence type="ECO:0008006" key="5">
    <source>
        <dbReference type="Google" id="ProtNLM"/>
    </source>
</evidence>
<feature type="compositionally biased region" description="Basic residues" evidence="1">
    <location>
        <begin position="95"/>
        <end position="106"/>
    </location>
</feature>
<name>A0ABT1C0A4_9HYPH</name>
<dbReference type="Proteomes" id="UP001205906">
    <property type="component" value="Unassembled WGS sequence"/>
</dbReference>
<gene>
    <name evidence="3" type="ORF">NGM99_00520</name>
</gene>
<organism evidence="3 4">
    <name type="scientific">Mesorhizobium liriopis</name>
    <dbReference type="NCBI Taxonomy" id="2953882"/>
    <lineage>
        <taxon>Bacteria</taxon>
        <taxon>Pseudomonadati</taxon>
        <taxon>Pseudomonadota</taxon>
        <taxon>Alphaproteobacteria</taxon>
        <taxon>Hyphomicrobiales</taxon>
        <taxon>Phyllobacteriaceae</taxon>
        <taxon>Mesorhizobium</taxon>
    </lineage>
</organism>
<feature type="region of interest" description="Disordered" evidence="1">
    <location>
        <begin position="86"/>
        <end position="106"/>
    </location>
</feature>
<accession>A0ABT1C0A4</accession>
<proteinExistence type="predicted"/>
<feature type="chain" id="PRO_5045956365" description="SHOCT domain-containing protein" evidence="2">
    <location>
        <begin position="24"/>
        <end position="106"/>
    </location>
</feature>
<sequence>MKTFMIGALALTMASTFAAPSFAQTYRSEAREARQDYRIERQLRRGEITPREYRRLMRQQERIDRSQRRAARDGVITWRERQRIERQQNRASRNIYRKSHNGRYVY</sequence>
<comment type="caution">
    <text evidence="3">The sequence shown here is derived from an EMBL/GenBank/DDBJ whole genome shotgun (WGS) entry which is preliminary data.</text>
</comment>
<dbReference type="RefSeq" id="WP_252815094.1">
    <property type="nucleotide sequence ID" value="NZ_JAMXQS010000001.1"/>
</dbReference>
<dbReference type="EMBL" id="JAMXQS010000001">
    <property type="protein sequence ID" value="MCO6048273.1"/>
    <property type="molecule type" value="Genomic_DNA"/>
</dbReference>
<evidence type="ECO:0000313" key="4">
    <source>
        <dbReference type="Proteomes" id="UP001205906"/>
    </source>
</evidence>
<protein>
    <recommendedName>
        <fullName evidence="5">SHOCT domain-containing protein</fullName>
    </recommendedName>
</protein>